<dbReference type="InterPro" id="IPR013785">
    <property type="entry name" value="Aldolase_TIM"/>
</dbReference>
<gene>
    <name evidence="7" type="primary">yfkAB</name>
    <name evidence="7" type="ORF">ACFO1S_21885</name>
</gene>
<evidence type="ECO:0000256" key="4">
    <source>
        <dbReference type="ARBA" id="ARBA00023004"/>
    </source>
</evidence>
<keyword evidence="2" id="KW-0949">S-adenosyl-L-methionine</keyword>
<keyword evidence="1" id="KW-0004">4Fe-4S</keyword>
<dbReference type="SFLD" id="SFLDS00029">
    <property type="entry name" value="Radical_SAM"/>
    <property type="match status" value="1"/>
</dbReference>
<dbReference type="SFLD" id="SFLDG01097">
    <property type="entry name" value="Uncharacterised_Radical_SAM_Su"/>
    <property type="match status" value="1"/>
</dbReference>
<keyword evidence="4" id="KW-0408">Iron</keyword>
<dbReference type="SFLD" id="SFLDG01067">
    <property type="entry name" value="SPASM/twitch_domain_containing"/>
    <property type="match status" value="1"/>
</dbReference>
<evidence type="ECO:0000256" key="3">
    <source>
        <dbReference type="ARBA" id="ARBA00022723"/>
    </source>
</evidence>
<evidence type="ECO:0000256" key="1">
    <source>
        <dbReference type="ARBA" id="ARBA00022485"/>
    </source>
</evidence>
<evidence type="ECO:0000256" key="5">
    <source>
        <dbReference type="ARBA" id="ARBA00023014"/>
    </source>
</evidence>
<evidence type="ECO:0000313" key="8">
    <source>
        <dbReference type="Proteomes" id="UP001595755"/>
    </source>
</evidence>
<name>A0ABV8SEV8_9BACL</name>
<organism evidence="7 8">
    <name type="scientific">Cohnella boryungensis</name>
    <dbReference type="NCBI Taxonomy" id="768479"/>
    <lineage>
        <taxon>Bacteria</taxon>
        <taxon>Bacillati</taxon>
        <taxon>Bacillota</taxon>
        <taxon>Bacilli</taxon>
        <taxon>Bacillales</taxon>
        <taxon>Paenibacillaceae</taxon>
        <taxon>Cohnella</taxon>
    </lineage>
</organism>
<dbReference type="RefSeq" id="WP_204601830.1">
    <property type="nucleotide sequence ID" value="NZ_JBHSED010000058.1"/>
</dbReference>
<dbReference type="InterPro" id="IPR031004">
    <property type="entry name" value="rSAM_YfkAB"/>
</dbReference>
<comment type="caution">
    <text evidence="7">The sequence shown here is derived from an EMBL/GenBank/DDBJ whole genome shotgun (WGS) entry which is preliminary data.</text>
</comment>
<dbReference type="NCBIfam" id="TIGR04478">
    <property type="entry name" value="rSAM_YfkAB"/>
    <property type="match status" value="1"/>
</dbReference>
<dbReference type="InterPro" id="IPR014866">
    <property type="entry name" value="YfkB"/>
</dbReference>
<accession>A0ABV8SEV8</accession>
<dbReference type="EMBL" id="JBHSED010000058">
    <property type="protein sequence ID" value="MFC4306086.1"/>
    <property type="molecule type" value="Genomic_DNA"/>
</dbReference>
<dbReference type="Pfam" id="PF08756">
    <property type="entry name" value="YfkB"/>
    <property type="match status" value="1"/>
</dbReference>
<dbReference type="Gene3D" id="3.20.20.70">
    <property type="entry name" value="Aldolase class I"/>
    <property type="match status" value="1"/>
</dbReference>
<keyword evidence="8" id="KW-1185">Reference proteome</keyword>
<dbReference type="Proteomes" id="UP001595755">
    <property type="component" value="Unassembled WGS sequence"/>
</dbReference>
<protein>
    <submittedName>
        <fullName evidence="7">Radical SAM/CxCxxxxC motif protein YfkAB</fullName>
    </submittedName>
</protein>
<dbReference type="PANTHER" id="PTHR42836">
    <property type="entry name" value="7-CARBOXY-7-DEAZAGUANINE SYNTHASE"/>
    <property type="match status" value="1"/>
</dbReference>
<dbReference type="InterPro" id="IPR007197">
    <property type="entry name" value="rSAM"/>
</dbReference>
<dbReference type="Pfam" id="PF04055">
    <property type="entry name" value="Radical_SAM"/>
    <property type="match status" value="1"/>
</dbReference>
<dbReference type="PROSITE" id="PS51918">
    <property type="entry name" value="RADICAL_SAM"/>
    <property type="match status" value="1"/>
</dbReference>
<dbReference type="SUPFAM" id="SSF102114">
    <property type="entry name" value="Radical SAM enzymes"/>
    <property type="match status" value="1"/>
</dbReference>
<dbReference type="InterPro" id="IPR058240">
    <property type="entry name" value="rSAM_sf"/>
</dbReference>
<evidence type="ECO:0000256" key="2">
    <source>
        <dbReference type="ARBA" id="ARBA00022691"/>
    </source>
</evidence>
<dbReference type="CDD" id="cd01335">
    <property type="entry name" value="Radical_SAM"/>
    <property type="match status" value="1"/>
</dbReference>
<evidence type="ECO:0000259" key="6">
    <source>
        <dbReference type="PROSITE" id="PS51918"/>
    </source>
</evidence>
<feature type="domain" description="Radical SAM core" evidence="6">
    <location>
        <begin position="39"/>
        <end position="268"/>
    </location>
</feature>
<proteinExistence type="predicted"/>
<keyword evidence="5" id="KW-0411">Iron-sulfur</keyword>
<keyword evidence="3" id="KW-0479">Metal-binding</keyword>
<evidence type="ECO:0000313" key="7">
    <source>
        <dbReference type="EMBL" id="MFC4306086.1"/>
    </source>
</evidence>
<reference evidence="8" key="1">
    <citation type="journal article" date="2019" name="Int. J. Syst. Evol. Microbiol.">
        <title>The Global Catalogue of Microorganisms (GCM) 10K type strain sequencing project: providing services to taxonomists for standard genome sequencing and annotation.</title>
        <authorList>
            <consortium name="The Broad Institute Genomics Platform"/>
            <consortium name="The Broad Institute Genome Sequencing Center for Infectious Disease"/>
            <person name="Wu L."/>
            <person name="Ma J."/>
        </authorList>
    </citation>
    <scope>NUCLEOTIDE SEQUENCE [LARGE SCALE GENOMIC DNA]</scope>
    <source>
        <strain evidence="8">CGMCC 4.1641</strain>
    </source>
</reference>
<sequence length="385" mass="43893">MQQALTPTTDRGPYSPPSDWKVLSPSYDPWDPIRSLQRFGRHELTSVELTVTHLCNMRCEHCAVGDSLTMSEAPHLPLDLVFRRLDEVQHLETISMTGGEPTFRLETVRDILLPVLKYARERGVRTQLNSNVTLDFERYELIAPFLDVMHISFNYTQAEDFHQVGFARTGRSVRLETTSKLYERMIDNARRLAAGGLFVSAESMINYRTHDKIADIHRLIAEMGCVRHEVHPMYPSSFASGLPSITREQMLAAVNALLDVRHPDIWMLFGTLPFYACNDNAEEGRLLRRLKEEANVTVRNDPDGRNRVNVNLFSGDVYVTDFAAIPPFGNIRGEKLDDVFAKWQEHPMQQAINCHCPTASCCGPNLLVSDMYYRGVDFTKRQAFP</sequence>
<dbReference type="PANTHER" id="PTHR42836:SF2">
    <property type="entry name" value="PROTEIN YFKA-RELATED"/>
    <property type="match status" value="1"/>
</dbReference>